<dbReference type="STRING" id="1429867.A0A0G4NTH9"/>
<dbReference type="Proteomes" id="UP000053732">
    <property type="component" value="Unassembled WGS sequence"/>
</dbReference>
<dbReference type="InterPro" id="IPR012967">
    <property type="entry name" value="COMT_dimerisation"/>
</dbReference>
<dbReference type="InterPro" id="IPR036390">
    <property type="entry name" value="WH_DNA-bd_sf"/>
</dbReference>
<dbReference type="PIRSF" id="PIRSF005739">
    <property type="entry name" value="O-mtase"/>
    <property type="match status" value="1"/>
</dbReference>
<feature type="domain" description="O-methyltransferase C-terminal" evidence="5">
    <location>
        <begin position="228"/>
        <end position="366"/>
    </location>
</feature>
<dbReference type="PROSITE" id="PS51683">
    <property type="entry name" value="SAM_OMT_II"/>
    <property type="match status" value="1"/>
</dbReference>
<dbReference type="PANTHER" id="PTHR43712:SF2">
    <property type="entry name" value="O-METHYLTRANSFERASE CICE"/>
    <property type="match status" value="1"/>
</dbReference>
<dbReference type="InterPro" id="IPR001077">
    <property type="entry name" value="COMT_C"/>
</dbReference>
<feature type="active site" description="Proton acceptor" evidence="4">
    <location>
        <position position="297"/>
    </location>
</feature>
<dbReference type="Gene3D" id="3.40.50.150">
    <property type="entry name" value="Vaccinia Virus protein VP39"/>
    <property type="match status" value="1"/>
</dbReference>
<dbReference type="EMBL" id="HG793134">
    <property type="protein sequence ID" value="CRL17351.1"/>
    <property type="molecule type" value="Genomic_DNA"/>
</dbReference>
<evidence type="ECO:0000313" key="7">
    <source>
        <dbReference type="EMBL" id="CRL17351.1"/>
    </source>
</evidence>
<proteinExistence type="predicted"/>
<dbReference type="SUPFAM" id="SSF46785">
    <property type="entry name" value="Winged helix' DNA-binding domain"/>
    <property type="match status" value="1"/>
</dbReference>
<dbReference type="GO" id="GO:0008171">
    <property type="term" value="F:O-methyltransferase activity"/>
    <property type="evidence" value="ECO:0007669"/>
    <property type="project" value="InterPro"/>
</dbReference>
<dbReference type="GO" id="GO:0044550">
    <property type="term" value="P:secondary metabolite biosynthetic process"/>
    <property type="evidence" value="ECO:0007669"/>
    <property type="project" value="UniProtKB-ARBA"/>
</dbReference>
<dbReference type="SUPFAM" id="SSF53335">
    <property type="entry name" value="S-adenosyl-L-methionine-dependent methyltransferases"/>
    <property type="match status" value="1"/>
</dbReference>
<accession>A0A0G4NTH9</accession>
<name>A0A0G4NTH9_PENC3</name>
<evidence type="ECO:0000259" key="6">
    <source>
        <dbReference type="Pfam" id="PF08100"/>
    </source>
</evidence>
<evidence type="ECO:0000259" key="5">
    <source>
        <dbReference type="Pfam" id="PF00891"/>
    </source>
</evidence>
<dbReference type="GO" id="GO:0046983">
    <property type="term" value="F:protein dimerization activity"/>
    <property type="evidence" value="ECO:0007669"/>
    <property type="project" value="InterPro"/>
</dbReference>
<evidence type="ECO:0000256" key="4">
    <source>
        <dbReference type="PIRSR" id="PIRSR005739-1"/>
    </source>
</evidence>
<dbReference type="AlphaFoldDB" id="A0A0G4NTH9"/>
<dbReference type="PANTHER" id="PTHR43712">
    <property type="entry name" value="PUTATIVE (AFU_ORTHOLOGUE AFUA_4G14580)-RELATED"/>
    <property type="match status" value="1"/>
</dbReference>
<evidence type="ECO:0000256" key="2">
    <source>
        <dbReference type="ARBA" id="ARBA00022679"/>
    </source>
</evidence>
<dbReference type="GO" id="GO:0032259">
    <property type="term" value="P:methylation"/>
    <property type="evidence" value="ECO:0007669"/>
    <property type="project" value="UniProtKB-KW"/>
</dbReference>
<keyword evidence="3" id="KW-0949">S-adenosyl-L-methionine</keyword>
<gene>
    <name evidence="7" type="ORF">PCAMFM013_S001g000311</name>
</gene>
<dbReference type="Pfam" id="PF00891">
    <property type="entry name" value="Methyltransf_2"/>
    <property type="match status" value="1"/>
</dbReference>
<dbReference type="InterPro" id="IPR036388">
    <property type="entry name" value="WH-like_DNA-bd_sf"/>
</dbReference>
<dbReference type="InterPro" id="IPR029063">
    <property type="entry name" value="SAM-dependent_MTases_sf"/>
</dbReference>
<reference evidence="7 8" key="1">
    <citation type="journal article" date="2014" name="Nat. Commun.">
        <title>Multiple recent horizontal transfers of a large genomic region in cheese making fungi.</title>
        <authorList>
            <person name="Cheeseman K."/>
            <person name="Ropars J."/>
            <person name="Renault P."/>
            <person name="Dupont J."/>
            <person name="Gouzy J."/>
            <person name="Branca A."/>
            <person name="Abraham A.L."/>
            <person name="Ceppi M."/>
            <person name="Conseiller E."/>
            <person name="Debuchy R."/>
            <person name="Malagnac F."/>
            <person name="Goarin A."/>
            <person name="Silar P."/>
            <person name="Lacoste S."/>
            <person name="Sallet E."/>
            <person name="Bensimon A."/>
            <person name="Giraud T."/>
            <person name="Brygoo Y."/>
        </authorList>
    </citation>
    <scope>NUCLEOTIDE SEQUENCE [LARGE SCALE GENOMIC DNA]</scope>
    <source>
        <strain evidence="8">FM 013</strain>
    </source>
</reference>
<keyword evidence="2 7" id="KW-0808">Transferase</keyword>
<keyword evidence="1 7" id="KW-0489">Methyltransferase</keyword>
<dbReference type="Gene3D" id="1.10.10.10">
    <property type="entry name" value="Winged helix-like DNA-binding domain superfamily/Winged helix DNA-binding domain"/>
    <property type="match status" value="1"/>
</dbReference>
<protein>
    <submittedName>
        <fullName evidence="7">O-methyltransferase, COMT, eukaryota</fullName>
    </submittedName>
</protein>
<evidence type="ECO:0000256" key="1">
    <source>
        <dbReference type="ARBA" id="ARBA00022603"/>
    </source>
</evidence>
<organism evidence="7 8">
    <name type="scientific">Penicillium camemberti (strain FM 013)</name>
    <dbReference type="NCBI Taxonomy" id="1429867"/>
    <lineage>
        <taxon>Eukaryota</taxon>
        <taxon>Fungi</taxon>
        <taxon>Dikarya</taxon>
        <taxon>Ascomycota</taxon>
        <taxon>Pezizomycotina</taxon>
        <taxon>Eurotiomycetes</taxon>
        <taxon>Eurotiomycetidae</taxon>
        <taxon>Eurotiales</taxon>
        <taxon>Aspergillaceae</taxon>
        <taxon>Penicillium</taxon>
    </lineage>
</organism>
<keyword evidence="8" id="KW-1185">Reference proteome</keyword>
<feature type="domain" description="O-methyltransferase dimerisation" evidence="6">
    <location>
        <begin position="50"/>
        <end position="110"/>
    </location>
</feature>
<evidence type="ECO:0000256" key="3">
    <source>
        <dbReference type="ARBA" id="ARBA00022691"/>
    </source>
</evidence>
<evidence type="ECO:0000313" key="8">
    <source>
        <dbReference type="Proteomes" id="UP000053732"/>
    </source>
</evidence>
<dbReference type="Pfam" id="PF08100">
    <property type="entry name" value="Dimerisation"/>
    <property type="match status" value="1"/>
</dbReference>
<sequence>MDSIVAQIQAIAQNTDEAGRLSIIRALKQVKVELQSPHDTFLELAVPGLTSAMLRTSADLGLLRHLTKSDKPLTVTQIADLTGASPPLLERILRYLAGVDVIKETGVNEYTANSITHILADPKGEAMIYHGYDTIGPVMQAMPDFFAENNYQDITVNTNTPFQKAHNTKLTSFEWLVQNPKHFGNLQKIMTALQGSEWTEGFELFDDEARKVSPKDPSTPQASEKPFFVDVGGGHGHQCIELGKKYPNLLGYLVLQDLPEAVKNLAPIDGVKAEAYDFFQPQPITGAKFYYLRRIMHDWPDDKAATILRNIRAAMGPDSRVLIDDAVLPDTGANWQSAVADLAMMSFAGKERTKHQWEALAESAGLRVEQIHNYVAATYTAVLVLVAQ</sequence>
<dbReference type="InterPro" id="IPR016461">
    <property type="entry name" value="COMT-like"/>
</dbReference>